<name>L9X079_9EURY</name>
<accession>L9X079</accession>
<dbReference type="STRING" id="1227499.C493_13148"/>
<dbReference type="AlphaFoldDB" id="L9X079"/>
<comment type="caution">
    <text evidence="1">The sequence shown here is derived from an EMBL/GenBank/DDBJ whole genome shotgun (WGS) entry which is preliminary data.</text>
</comment>
<sequence length="71" mass="8451">MRLKHRLVVMPVFEITSPDRGREIIVLDDVLQQLCFEVVVRRVSDRHADRLKLILKVWIRVSDRSFIPFPP</sequence>
<proteinExistence type="predicted"/>
<keyword evidence="2" id="KW-1185">Reference proteome</keyword>
<dbReference type="Proteomes" id="UP000011602">
    <property type="component" value="Unassembled WGS sequence"/>
</dbReference>
<evidence type="ECO:0000313" key="1">
    <source>
        <dbReference type="EMBL" id="ELY53998.1"/>
    </source>
</evidence>
<protein>
    <submittedName>
        <fullName evidence="1">Uncharacterized protein</fullName>
    </submittedName>
</protein>
<evidence type="ECO:0000313" key="2">
    <source>
        <dbReference type="Proteomes" id="UP000011602"/>
    </source>
</evidence>
<dbReference type="EMBL" id="AOHZ01000061">
    <property type="protein sequence ID" value="ELY53998.1"/>
    <property type="molecule type" value="Genomic_DNA"/>
</dbReference>
<gene>
    <name evidence="1" type="ORF">C493_13148</name>
</gene>
<organism evidence="1 2">
    <name type="scientific">Natronolimnohabitans innermongolicus JCM 12255</name>
    <dbReference type="NCBI Taxonomy" id="1227499"/>
    <lineage>
        <taxon>Archaea</taxon>
        <taxon>Methanobacteriati</taxon>
        <taxon>Methanobacteriota</taxon>
        <taxon>Stenosarchaea group</taxon>
        <taxon>Halobacteria</taxon>
        <taxon>Halobacteriales</taxon>
        <taxon>Natrialbaceae</taxon>
        <taxon>Natronolimnohabitans</taxon>
    </lineage>
</organism>
<reference evidence="1 2" key="1">
    <citation type="journal article" date="2014" name="PLoS Genet.">
        <title>Phylogenetically driven sequencing of extremely halophilic archaea reveals strategies for static and dynamic osmo-response.</title>
        <authorList>
            <person name="Becker E.A."/>
            <person name="Seitzer P.M."/>
            <person name="Tritt A."/>
            <person name="Larsen D."/>
            <person name="Krusor M."/>
            <person name="Yao A.I."/>
            <person name="Wu D."/>
            <person name="Madern D."/>
            <person name="Eisen J.A."/>
            <person name="Darling A.E."/>
            <person name="Facciotti M.T."/>
        </authorList>
    </citation>
    <scope>NUCLEOTIDE SEQUENCE [LARGE SCALE GENOMIC DNA]</scope>
    <source>
        <strain evidence="1 2">JCM 12255</strain>
    </source>
</reference>